<dbReference type="EMBL" id="QRVJ01000005">
    <property type="protein sequence ID" value="RGS37742.1"/>
    <property type="molecule type" value="Genomic_DNA"/>
</dbReference>
<accession>A0A412IJN4</accession>
<proteinExistence type="predicted"/>
<name>A0A412IJN4_9BACE</name>
<gene>
    <name evidence="1" type="ORF">DWX97_08295</name>
</gene>
<protein>
    <submittedName>
        <fullName evidence="1">Uncharacterized protein</fullName>
    </submittedName>
</protein>
<evidence type="ECO:0000313" key="1">
    <source>
        <dbReference type="EMBL" id="RGS37742.1"/>
    </source>
</evidence>
<dbReference type="Proteomes" id="UP000283341">
    <property type="component" value="Unassembled WGS sequence"/>
</dbReference>
<sequence>MYSRAWAVASLSVSWVFGDTSLTDDGNSSHAFILFIGVVWGLSAPDIHDEKYYICLMCGNFSVPALFFLFIKQASILFAKAE</sequence>
<organism evidence="1 2">
    <name type="scientific">Bacteroides cellulosilyticus</name>
    <dbReference type="NCBI Taxonomy" id="246787"/>
    <lineage>
        <taxon>Bacteria</taxon>
        <taxon>Pseudomonadati</taxon>
        <taxon>Bacteroidota</taxon>
        <taxon>Bacteroidia</taxon>
        <taxon>Bacteroidales</taxon>
        <taxon>Bacteroidaceae</taxon>
        <taxon>Bacteroides</taxon>
    </lineage>
</organism>
<reference evidence="1 2" key="1">
    <citation type="submission" date="2018-08" db="EMBL/GenBank/DDBJ databases">
        <title>A genome reference for cultivated species of the human gut microbiota.</title>
        <authorList>
            <person name="Zou Y."/>
            <person name="Xue W."/>
            <person name="Luo G."/>
        </authorList>
    </citation>
    <scope>NUCLEOTIDE SEQUENCE [LARGE SCALE GENOMIC DNA]</scope>
    <source>
        <strain evidence="1 2">AF22-3AC</strain>
    </source>
</reference>
<evidence type="ECO:0000313" key="2">
    <source>
        <dbReference type="Proteomes" id="UP000283341"/>
    </source>
</evidence>
<dbReference type="AlphaFoldDB" id="A0A412IJN4"/>
<comment type="caution">
    <text evidence="1">The sequence shown here is derived from an EMBL/GenBank/DDBJ whole genome shotgun (WGS) entry which is preliminary data.</text>
</comment>